<dbReference type="Proteomes" id="UP001084650">
    <property type="component" value="Unassembled WGS sequence"/>
</dbReference>
<evidence type="ECO:0000256" key="1">
    <source>
        <dbReference type="SAM" id="MobiDB-lite"/>
    </source>
</evidence>
<feature type="domain" description="RapA2 cadherin-like" evidence="2">
    <location>
        <begin position="537"/>
        <end position="601"/>
    </location>
</feature>
<evidence type="ECO:0000313" key="3">
    <source>
        <dbReference type="EMBL" id="MCZ0727977.1"/>
    </source>
</evidence>
<feature type="compositionally biased region" description="Polar residues" evidence="1">
    <location>
        <begin position="974"/>
        <end position="993"/>
    </location>
</feature>
<dbReference type="NCBIfam" id="NF012211">
    <property type="entry name" value="tand_rpt_95"/>
    <property type="match status" value="1"/>
</dbReference>
<dbReference type="Pfam" id="PF17803">
    <property type="entry name" value="Cadherin_4"/>
    <property type="match status" value="1"/>
</dbReference>
<feature type="compositionally biased region" description="Polar residues" evidence="1">
    <location>
        <begin position="1008"/>
        <end position="1034"/>
    </location>
</feature>
<evidence type="ECO:0000313" key="4">
    <source>
        <dbReference type="Proteomes" id="UP001084650"/>
    </source>
</evidence>
<feature type="compositionally biased region" description="Low complexity" evidence="1">
    <location>
        <begin position="33"/>
        <end position="45"/>
    </location>
</feature>
<dbReference type="InterPro" id="IPR010221">
    <property type="entry name" value="VCBS_dom"/>
</dbReference>
<dbReference type="RefSeq" id="WP_268785775.1">
    <property type="nucleotide sequence ID" value="NZ_JAPQYE010000003.1"/>
</dbReference>
<feature type="region of interest" description="Disordered" evidence="1">
    <location>
        <begin position="242"/>
        <end position="285"/>
    </location>
</feature>
<protein>
    <submittedName>
        <fullName evidence="3">Ig-like domain-containing protein</fullName>
    </submittedName>
</protein>
<sequence length="1515" mass="158363">MGYAKHVGRVGALAIALGVGVGIGAAPAEAWADTASADSSAADHTATSKRQNNSPQSPGSDAGAAGEEAGAAADERDGDETDAEQNADEGDDVEDEVANGGNGHVTESEQSGRHRRSKAGAERVAQNESIARSAETNEPPAARKFEANEVPTSAPSPGPAEARAVEAPTATVAVEPSPIADLPSETATVSLPSEQTGLAGSTTTPVLPVVSPALLVMFGAARREQGRVSTSESAALPAAALPTATPTVGRPGLFTGRVTGRLNATDPDGDPLTYTAPAPSDKGTVTVTSRGSFTFTPTAAARHAAAATDATAADKQHTFTVQISDGTGNVVGVPVTVDIRPANSTPTRVRSTVDGVDAVSGEVTGRITARDSDGDALGFTATTPGDGVVEVRPDGTFTYTPSVDAREKARDTWYTDTDRFRVTVNDGHGGTRTVAVSVKIAPANTAPRAGTPTFQAPNTATGAIKGSVNAVDPEGDSVRYSGTADTPLGRVVVERNGSFTYTPTAAARHAASAPGGTKTDTFEVEAADSYGAITTTVVSVTIDPKNAKPTATATAGQPNADGVVAGKVTAVDADGDTITFSAPASTLRGTVTIDAAGNFTYKPSDEARRAAAVVNAPATAKSDTFVVTMQDGHGGIGTVPIVVTIAPLPNTAPSNASYTISNANTGTGVVEGTVTATDADNDSLTFAGTQTTAKGSVVVNPDGTFAYKPTDAARLTAASPTATAADKRDTFTVTITDGRGPTGVITTVVAVEVLPLPTGANLAPVQTAPTTVYQPEFGRVSGKINVTDPNGDTLIYTFEPIGSNSSWEDGGFEVDDATGTWTFIPTAERRHEAAAEAGGRPDTFTFRWTADDGRGGTVQGDVTVPIQGFSTPPVFSGASPTTRDQATGAILGTFNVTDPEGDWLEVVAETVPGLGQASVHWVGGSTFQWRYLPSATADPEAEHHIHFVASDGHGNEGYFSLWAVNLDSPAATGSPATPSGGASTKPSNPTTGAISGVVSVNGSPGGTLSYSVTTTPGKGSVTVDPTTGAYTYTPRTEARTGAANSGATTGDKTDTFTVTVRNANGQQVAVVPITVPISPVDSRPAITVKVEKPNPYTGQVRGKVTAIDPDGDAVTFTANGSKTALGTLQIDSSDGTFVYTPSAAARILASERAGVRDVFFVSVRESNGRVTHRPIQVSVAPAEFVTGPVDPTVPPPPPDEPDAPRPITLDEVMFLPGWVHISDWQYRVEMDVSRSDYYNITLFDTETVTYRTQDGYTNSYTTEYAAVSQDVTYKLNFKNNAYDVYLIEYAYGYTGFTGPGGEPLQTQYVTAFRKLETGQEVQVTNFDTIETGFQWQVRNEFPAGFREHYSFNLDRFTVHPLSDFVFDLEDQRKDQIYYGHDYNYPDPNRPLHGYDSMFVVFRAGTFPESVFPMREPVDPFDPTFEIPLQQLQEQSWEMQRGFCAAGSGAFRLAEFAIMHRPTFGANVKIKGIFKPKKIADGITSTTKQQFEAAYDDLDALWSSCDNIPNDSDNDN</sequence>
<feature type="compositionally biased region" description="Acidic residues" evidence="1">
    <location>
        <begin position="76"/>
        <end position="97"/>
    </location>
</feature>
<feature type="compositionally biased region" description="Low complexity" evidence="1">
    <location>
        <begin position="59"/>
        <end position="72"/>
    </location>
</feature>
<reference evidence="3" key="1">
    <citation type="submission" date="2022-12" db="EMBL/GenBank/DDBJ databases">
        <title>Whole genome sequence of Mycolicibacterium iranicum strain SBH312.</title>
        <authorList>
            <person name="Jani J."/>
            <person name="Arifin Mustapha Z."/>
            <person name="Ahmed K."/>
            <person name="Kai Ling C."/>
        </authorList>
    </citation>
    <scope>NUCLEOTIDE SEQUENCE</scope>
    <source>
        <strain evidence="3">SBH312</strain>
    </source>
</reference>
<organism evidence="3 4">
    <name type="scientific">Mycolicibacterium iranicum</name>
    <name type="common">Mycobacterium iranicum</name>
    <dbReference type="NCBI Taxonomy" id="912594"/>
    <lineage>
        <taxon>Bacteria</taxon>
        <taxon>Bacillati</taxon>
        <taxon>Actinomycetota</taxon>
        <taxon>Actinomycetes</taxon>
        <taxon>Mycobacteriales</taxon>
        <taxon>Mycobacteriaceae</taxon>
        <taxon>Mycolicibacterium</taxon>
    </lineage>
</organism>
<feature type="region of interest" description="Disordered" evidence="1">
    <location>
        <begin position="33"/>
        <end position="164"/>
    </location>
</feature>
<feature type="compositionally biased region" description="Polar residues" evidence="1">
    <location>
        <begin position="49"/>
        <end position="58"/>
    </location>
</feature>
<accession>A0ABT4HCT9</accession>
<comment type="caution">
    <text evidence="3">The sequence shown here is derived from an EMBL/GenBank/DDBJ whole genome shotgun (WGS) entry which is preliminary data.</text>
</comment>
<feature type="region of interest" description="Disordered" evidence="1">
    <location>
        <begin position="971"/>
        <end position="1049"/>
    </location>
</feature>
<proteinExistence type="predicted"/>
<dbReference type="InterPro" id="IPR040853">
    <property type="entry name" value="RapA2_cadherin-like"/>
</dbReference>
<dbReference type="Pfam" id="PF17963">
    <property type="entry name" value="Big_9"/>
    <property type="match status" value="4"/>
</dbReference>
<evidence type="ECO:0000259" key="2">
    <source>
        <dbReference type="Pfam" id="PF17803"/>
    </source>
</evidence>
<dbReference type="NCBIfam" id="TIGR01965">
    <property type="entry name" value="VCBS_repeat"/>
    <property type="match status" value="6"/>
</dbReference>
<name>A0ABT4HCT9_MYCIR</name>
<keyword evidence="4" id="KW-1185">Reference proteome</keyword>
<gene>
    <name evidence="3" type="ORF">OY187_07960</name>
</gene>
<dbReference type="EMBL" id="JAPQYE010000003">
    <property type="protein sequence ID" value="MCZ0727977.1"/>
    <property type="molecule type" value="Genomic_DNA"/>
</dbReference>
<feature type="compositionally biased region" description="Polar residues" evidence="1">
    <location>
        <begin position="126"/>
        <end position="136"/>
    </location>
</feature>